<keyword evidence="2" id="KW-1185">Reference proteome</keyword>
<dbReference type="RefSeq" id="WP_012135086.1">
    <property type="nucleotide sequence ID" value="NC_009792.1"/>
</dbReference>
<dbReference type="Gene3D" id="1.10.238.160">
    <property type="match status" value="1"/>
</dbReference>
<evidence type="ECO:0000313" key="1">
    <source>
        <dbReference type="EMBL" id="ABV15403.1"/>
    </source>
</evidence>
<proteinExistence type="predicted"/>
<evidence type="ECO:0008006" key="3">
    <source>
        <dbReference type="Google" id="ProtNLM"/>
    </source>
</evidence>
<dbReference type="Pfam" id="PF05930">
    <property type="entry name" value="Phage_AlpA"/>
    <property type="match status" value="1"/>
</dbReference>
<dbReference type="EMBL" id="CP000822">
    <property type="protein sequence ID" value="ABV15403.1"/>
    <property type="molecule type" value="Genomic_DNA"/>
</dbReference>
<dbReference type="PANTHER" id="PTHR36154">
    <property type="entry name" value="DNA-BINDING TRANSCRIPTIONAL ACTIVATOR ALPA"/>
    <property type="match status" value="1"/>
</dbReference>
<accession>A8APJ0</accession>
<protein>
    <recommendedName>
        <fullName evidence="3">AlpA family phage regulatory protein</fullName>
    </recommendedName>
</protein>
<dbReference type="KEGG" id="cko:CKO_04347"/>
<dbReference type="Proteomes" id="UP000008148">
    <property type="component" value="Chromosome"/>
</dbReference>
<dbReference type="InterPro" id="IPR010260">
    <property type="entry name" value="AlpA"/>
</dbReference>
<dbReference type="AlphaFoldDB" id="A8APJ0"/>
<organism evidence="1 2">
    <name type="scientific">Citrobacter koseri (strain ATCC BAA-895 / CDC 4225-83 / SGSC4696)</name>
    <dbReference type="NCBI Taxonomy" id="290338"/>
    <lineage>
        <taxon>Bacteria</taxon>
        <taxon>Pseudomonadati</taxon>
        <taxon>Pseudomonadota</taxon>
        <taxon>Gammaproteobacteria</taxon>
        <taxon>Enterobacterales</taxon>
        <taxon>Enterobacteriaceae</taxon>
        <taxon>Citrobacter</taxon>
    </lineage>
</organism>
<evidence type="ECO:0000313" key="2">
    <source>
        <dbReference type="Proteomes" id="UP000008148"/>
    </source>
</evidence>
<dbReference type="STRING" id="290338.CKO_04347"/>
<name>A8APJ0_CITK8</name>
<dbReference type="PANTHER" id="PTHR36154:SF1">
    <property type="entry name" value="DNA-BINDING TRANSCRIPTIONAL ACTIVATOR ALPA"/>
    <property type="match status" value="1"/>
</dbReference>
<sequence>MVSHRFLRLRQVLDKIGLKRSQVYAYMKTGHFLKSVRIGPASVVWLESEIDD</sequence>
<gene>
    <name evidence="1" type="ordered locus">CKO_04347</name>
</gene>
<dbReference type="InterPro" id="IPR052931">
    <property type="entry name" value="Prophage_regulatory_activator"/>
</dbReference>
<dbReference type="HOGENOM" id="CLU_140176_15_1_6"/>
<reference evidence="1 2" key="1">
    <citation type="submission" date="2007-08" db="EMBL/GenBank/DDBJ databases">
        <authorList>
            <consortium name="The Citrobacter koseri Genome Sequencing Project"/>
            <person name="McClelland M."/>
            <person name="Sanderson E.K."/>
            <person name="Porwollik S."/>
            <person name="Spieth J."/>
            <person name="Clifton W.S."/>
            <person name="Latreille P."/>
            <person name="Courtney L."/>
            <person name="Wang C."/>
            <person name="Pepin K."/>
            <person name="Bhonagiri V."/>
            <person name="Nash W."/>
            <person name="Johnson M."/>
            <person name="Thiruvilangam P."/>
            <person name="Wilson R."/>
        </authorList>
    </citation>
    <scope>NUCLEOTIDE SEQUENCE [LARGE SCALE GENOMIC DNA]</scope>
    <source>
        <strain evidence="2">ATCC BAA-895 / CDC 4225-83 / SGSC4696</strain>
    </source>
</reference>
<dbReference type="GeneID" id="45138641"/>
<dbReference type="OrthoDB" id="5986966at2"/>